<keyword evidence="1" id="KW-0812">Transmembrane</keyword>
<keyword evidence="1" id="KW-0472">Membrane</keyword>
<feature type="transmembrane region" description="Helical" evidence="1">
    <location>
        <begin position="25"/>
        <end position="47"/>
    </location>
</feature>
<organism evidence="2 3">
    <name type="scientific">Amnibacterium soli</name>
    <dbReference type="NCBI Taxonomy" id="1282736"/>
    <lineage>
        <taxon>Bacteria</taxon>
        <taxon>Bacillati</taxon>
        <taxon>Actinomycetota</taxon>
        <taxon>Actinomycetes</taxon>
        <taxon>Micrococcales</taxon>
        <taxon>Microbacteriaceae</taxon>
        <taxon>Amnibacterium</taxon>
    </lineage>
</organism>
<proteinExistence type="predicted"/>
<accession>A0ABP8Z6C4</accession>
<evidence type="ECO:0000256" key="1">
    <source>
        <dbReference type="SAM" id="Phobius"/>
    </source>
</evidence>
<evidence type="ECO:0000313" key="2">
    <source>
        <dbReference type="EMBL" id="GAA4747165.1"/>
    </source>
</evidence>
<dbReference type="Proteomes" id="UP001500121">
    <property type="component" value="Unassembled WGS sequence"/>
</dbReference>
<reference evidence="3" key="1">
    <citation type="journal article" date="2019" name="Int. J. Syst. Evol. Microbiol.">
        <title>The Global Catalogue of Microorganisms (GCM) 10K type strain sequencing project: providing services to taxonomists for standard genome sequencing and annotation.</title>
        <authorList>
            <consortium name="The Broad Institute Genomics Platform"/>
            <consortium name="The Broad Institute Genome Sequencing Center for Infectious Disease"/>
            <person name="Wu L."/>
            <person name="Ma J."/>
        </authorList>
    </citation>
    <scope>NUCLEOTIDE SEQUENCE [LARGE SCALE GENOMIC DNA]</scope>
    <source>
        <strain evidence="3">JCM 19015</strain>
    </source>
</reference>
<evidence type="ECO:0008006" key="4">
    <source>
        <dbReference type="Google" id="ProtNLM"/>
    </source>
</evidence>
<dbReference type="EMBL" id="BAABLP010000004">
    <property type="protein sequence ID" value="GAA4747165.1"/>
    <property type="molecule type" value="Genomic_DNA"/>
</dbReference>
<protein>
    <recommendedName>
        <fullName evidence="4">DUF4352 domain-containing protein</fullName>
    </recommendedName>
</protein>
<sequence>MILVARADAVRHARAMATAQLPLPVRIAVIALAVVALLVAAGILVVVRSSATALQVTGGFRSSAPATGGDRASWANVVLTNRSGSPITLHAATARRSAGADVLETRVVPLRGSYYLQVTEPLPGKVRDELVASSPVEGFVLPPHSDQRYLIGVRFRPHVLGQRALLDRIAVTYSQFGLDQGAVSDATYCVRAADAEDCT</sequence>
<keyword evidence="1" id="KW-1133">Transmembrane helix</keyword>
<evidence type="ECO:0000313" key="3">
    <source>
        <dbReference type="Proteomes" id="UP001500121"/>
    </source>
</evidence>
<gene>
    <name evidence="2" type="ORF">GCM10025783_19080</name>
</gene>
<keyword evidence="3" id="KW-1185">Reference proteome</keyword>
<comment type="caution">
    <text evidence="2">The sequence shown here is derived from an EMBL/GenBank/DDBJ whole genome shotgun (WGS) entry which is preliminary data.</text>
</comment>
<name>A0ABP8Z6C4_9MICO</name>